<reference evidence="2" key="1">
    <citation type="journal article" date="2019" name="Int. J. Syst. Evol. Microbiol.">
        <title>The Global Catalogue of Microorganisms (GCM) 10K type strain sequencing project: providing services to taxonomists for standard genome sequencing and annotation.</title>
        <authorList>
            <consortium name="The Broad Institute Genomics Platform"/>
            <consortium name="The Broad Institute Genome Sequencing Center for Infectious Disease"/>
            <person name="Wu L."/>
            <person name="Ma J."/>
        </authorList>
    </citation>
    <scope>NUCLEOTIDE SEQUENCE [LARGE SCALE GENOMIC DNA]</scope>
    <source>
        <strain evidence="2">KCTC 52127</strain>
    </source>
</reference>
<gene>
    <name evidence="1" type="ORF">ACFSRZ_07815</name>
</gene>
<accession>A0ABW5LST9</accession>
<evidence type="ECO:0000313" key="1">
    <source>
        <dbReference type="EMBL" id="MFD2567274.1"/>
    </source>
</evidence>
<organism evidence="1 2">
    <name type="scientific">Pseudotenacibaculum haliotis</name>
    <dbReference type="NCBI Taxonomy" id="1862138"/>
    <lineage>
        <taxon>Bacteria</taxon>
        <taxon>Pseudomonadati</taxon>
        <taxon>Bacteroidota</taxon>
        <taxon>Flavobacteriia</taxon>
        <taxon>Flavobacteriales</taxon>
        <taxon>Flavobacteriaceae</taxon>
        <taxon>Pseudotenacibaculum</taxon>
    </lineage>
</organism>
<dbReference type="RefSeq" id="WP_379665982.1">
    <property type="nucleotide sequence ID" value="NZ_JBHULH010000003.1"/>
</dbReference>
<keyword evidence="2" id="KW-1185">Reference proteome</keyword>
<dbReference type="Gene3D" id="3.30.1460.10">
    <property type="match status" value="1"/>
</dbReference>
<dbReference type="Proteomes" id="UP001597508">
    <property type="component" value="Unassembled WGS sequence"/>
</dbReference>
<dbReference type="EMBL" id="JBHULH010000003">
    <property type="protein sequence ID" value="MFD2567274.1"/>
    <property type="molecule type" value="Genomic_DNA"/>
</dbReference>
<protein>
    <recommendedName>
        <fullName evidence="3">YbjN domain-containing protein</fullName>
    </recommendedName>
</protein>
<evidence type="ECO:0000313" key="2">
    <source>
        <dbReference type="Proteomes" id="UP001597508"/>
    </source>
</evidence>
<comment type="caution">
    <text evidence="1">The sequence shown here is derived from an EMBL/GenBank/DDBJ whole genome shotgun (WGS) entry which is preliminary data.</text>
</comment>
<proteinExistence type="predicted"/>
<sequence>MKKVFLLLAITFGLYTGYSQNMNAEKMGTIIESVADSIQGNNGRWQFKIKDVVFICITDTNHNRMRIISPITEAKRLDEKLKSAALVANFHSVLDAKYAIADDVLWSVFIHPLKELTEAQVKDAISQVYSANVTFGTTFSSTPLVFPGSQKKEEKKEKKLLKKEY</sequence>
<evidence type="ECO:0008006" key="3">
    <source>
        <dbReference type="Google" id="ProtNLM"/>
    </source>
</evidence>
<name>A0ABW5LST9_9FLAO</name>
<dbReference type="SUPFAM" id="SSF69635">
    <property type="entry name" value="Type III secretory system chaperone-like"/>
    <property type="match status" value="1"/>
</dbReference>